<evidence type="ECO:0000256" key="12">
    <source>
        <dbReference type="SAM" id="Phobius"/>
    </source>
</evidence>
<dbReference type="GO" id="GO:0016887">
    <property type="term" value="F:ATP hydrolysis activity"/>
    <property type="evidence" value="ECO:0007669"/>
    <property type="project" value="InterPro"/>
</dbReference>
<dbReference type="SFLD" id="SFLDF00027">
    <property type="entry name" value="p-type_atpase"/>
    <property type="match status" value="1"/>
</dbReference>
<dbReference type="FunFam" id="3.40.50.1000:FF:000109">
    <property type="entry name" value="Cation-transporting ATPase"/>
    <property type="match status" value="1"/>
</dbReference>
<dbReference type="InterPro" id="IPR018303">
    <property type="entry name" value="ATPase_P-typ_P_site"/>
</dbReference>
<accession>A0A8T0UFZ7</accession>
<dbReference type="InterPro" id="IPR008250">
    <property type="entry name" value="ATPase_P-typ_transduc_dom_A_sf"/>
</dbReference>
<dbReference type="GO" id="GO:0015662">
    <property type="term" value="F:P-type ion transporter activity"/>
    <property type="evidence" value="ECO:0007669"/>
    <property type="project" value="TreeGrafter"/>
</dbReference>
<evidence type="ECO:0000256" key="7">
    <source>
        <dbReference type="ARBA" id="ARBA00022842"/>
    </source>
</evidence>
<keyword evidence="8" id="KW-1278">Translocase</keyword>
<dbReference type="Pfam" id="PF23143">
    <property type="entry name" value="2TM_P5A-ATPase"/>
    <property type="match status" value="1"/>
</dbReference>
<feature type="domain" description="P-type ATPase A" evidence="13">
    <location>
        <begin position="255"/>
        <end position="352"/>
    </location>
</feature>
<dbReference type="Pfam" id="PF13246">
    <property type="entry name" value="Cation_ATPase"/>
    <property type="match status" value="1"/>
</dbReference>
<dbReference type="InterPro" id="IPR036412">
    <property type="entry name" value="HAD-like_sf"/>
</dbReference>
<dbReference type="EMBL" id="CM029042">
    <property type="protein sequence ID" value="KAG2619419.1"/>
    <property type="molecule type" value="Genomic_DNA"/>
</dbReference>
<dbReference type="FunFam" id="2.70.150.10:FF:000027">
    <property type="entry name" value="Cation-transporting ATPase"/>
    <property type="match status" value="1"/>
</dbReference>
<evidence type="ECO:0000256" key="8">
    <source>
        <dbReference type="ARBA" id="ARBA00022967"/>
    </source>
</evidence>
<dbReference type="GO" id="GO:0006874">
    <property type="term" value="P:intracellular calcium ion homeostasis"/>
    <property type="evidence" value="ECO:0007669"/>
    <property type="project" value="TreeGrafter"/>
</dbReference>
<evidence type="ECO:0000256" key="9">
    <source>
        <dbReference type="ARBA" id="ARBA00022989"/>
    </source>
</evidence>
<keyword evidence="16" id="KW-1185">Reference proteome</keyword>
<proteinExistence type="inferred from homology"/>
<evidence type="ECO:0000256" key="3">
    <source>
        <dbReference type="ARBA" id="ARBA00022692"/>
    </source>
</evidence>
<organism evidence="15 16">
    <name type="scientific">Panicum virgatum</name>
    <name type="common">Blackwell switchgrass</name>
    <dbReference type="NCBI Taxonomy" id="38727"/>
    <lineage>
        <taxon>Eukaryota</taxon>
        <taxon>Viridiplantae</taxon>
        <taxon>Streptophyta</taxon>
        <taxon>Embryophyta</taxon>
        <taxon>Tracheophyta</taxon>
        <taxon>Spermatophyta</taxon>
        <taxon>Magnoliopsida</taxon>
        <taxon>Liliopsida</taxon>
        <taxon>Poales</taxon>
        <taxon>Poaceae</taxon>
        <taxon>PACMAD clade</taxon>
        <taxon>Panicoideae</taxon>
        <taxon>Panicodae</taxon>
        <taxon>Paniceae</taxon>
        <taxon>Panicinae</taxon>
        <taxon>Panicum</taxon>
        <taxon>Panicum sect. Hiantes</taxon>
    </lineage>
</organism>
<reference evidence="15" key="1">
    <citation type="submission" date="2020-05" db="EMBL/GenBank/DDBJ databases">
        <title>WGS assembly of Panicum virgatum.</title>
        <authorList>
            <person name="Lovell J.T."/>
            <person name="Jenkins J."/>
            <person name="Shu S."/>
            <person name="Juenger T.E."/>
            <person name="Schmutz J."/>
        </authorList>
    </citation>
    <scope>NUCLEOTIDE SEQUENCE</scope>
    <source>
        <strain evidence="15">AP13</strain>
    </source>
</reference>
<dbReference type="GO" id="GO:0019829">
    <property type="term" value="F:ATPase-coupled monoatomic cation transmembrane transporter activity"/>
    <property type="evidence" value="ECO:0007669"/>
    <property type="project" value="TreeGrafter"/>
</dbReference>
<dbReference type="InterPro" id="IPR057255">
    <property type="entry name" value="2TM_P5A-ATPase"/>
</dbReference>
<dbReference type="InterPro" id="IPR023214">
    <property type="entry name" value="HAD_sf"/>
</dbReference>
<feature type="transmembrane region" description="Helical" evidence="12">
    <location>
        <begin position="909"/>
        <end position="927"/>
    </location>
</feature>
<keyword evidence="4" id="KW-0479">Metal-binding</keyword>
<keyword evidence="3 12" id="KW-0812">Transmembrane</keyword>
<comment type="similarity">
    <text evidence="2">Belongs to the cation transport ATPase (P-type) (TC 3.A.3) family. Type V subfamily.</text>
</comment>
<evidence type="ECO:0000256" key="6">
    <source>
        <dbReference type="ARBA" id="ARBA00022840"/>
    </source>
</evidence>
<dbReference type="InterPro" id="IPR044492">
    <property type="entry name" value="P_typ_ATPase_HD_dom"/>
</dbReference>
<dbReference type="InterPro" id="IPR023298">
    <property type="entry name" value="ATPase_P-typ_TM_dom_sf"/>
</dbReference>
<sequence>MARFEVNGKSVQGVDLLRRRYWASRLDSWPFLALYALWLLLAVPALDFTDALIVLAALSAAHILAFLFTAWSVDFRAFVGYSKVKDIHAANACKVTPAKFSGSKEIVPLHIRRNVASSSAAGENEEIYFDFRKQRFIYSAEKDNFLKLRYPTKEPISNYAKGTGFGTEAKINTAVDKWGRNIFEYPQPTFQKLMKEQIMEPFFVFQVFCVALWCLDEYWYYSLFTLFMLFLFESTMAKNRLKTLTELRRVKVDNQIVLTYRCGKWVKIPGTELLPGDIVSIGRSTSGEDRSVPADMLLLAGSAIVNEAILTGESTPQWKVSIAGRGPEEMLSIKRDKNHILFGGTKILQHTADKGLEDPTRSRYKLLLSCSLIITSVIPPELPMELSIAVNTSLIALARRGIFCTEPFRIPFAGKVDICCFDKTGTLTSDDMEFQGIVTLEDDDELISDANKLPLRTQEVLSSCHALVFVDNKLVGDPLEKAAIKGIDWIYTSDEKAMSKKPGGQPVQIVHRFHFASHLKRMSVVVRIQEKFYAFIKGAPETIQERLVDLPAAYVETYKKFTRQGSRVLALAYKLLPEMPVSEARSLERDQVESDLTFSGFAVFNCPIRSDSGAVLQELGQSSHDLVMITGDQALTACHVASQVHISSKPVLILTRMKTGGFEWVSPDETDRAPYSAAEVAGLSESHDLCINGDCFEMLQSTEAVLQVIPYVKVFARVAPEQKELVLTTFKSVGRVTLMCGDGTNDVGALKQAHVGIALLNAEPVQKADSKSKAENKSGKLKKQKPANEASSQVTPAANSSAKASSSRPLTAAERQREKLQKMLDEMNDESDGRSAPIVKLGDASMASPFTAKHASVAPTLDIIRQGRSTLVTTLQMFKILGLNCLATAYVLSVMYLDGVKLGDVQATISGVFTAAFFLFISHARPLQTLSAERPHPNIFCAYVLLSILGQFAMHIFFLITAVNEASKHMPEECIEPDSDFHPNLVNTVSYMVNMMIQVATFAVNYMGHPFNQSISENKPFKYALYGAVAFFTVITSDMFRDLNDYMKLEPLPEGMRGKLMLWAMLMFCGCYGWERLLRWAFPGKMPSWEKRQKQAVANLEKKHD</sequence>
<dbReference type="SUPFAM" id="SSF81665">
    <property type="entry name" value="Calcium ATPase, transmembrane domain M"/>
    <property type="match status" value="1"/>
</dbReference>
<evidence type="ECO:0000256" key="10">
    <source>
        <dbReference type="ARBA" id="ARBA00023136"/>
    </source>
</evidence>
<feature type="transmembrane region" description="Helical" evidence="12">
    <location>
        <begin position="939"/>
        <end position="963"/>
    </location>
</feature>
<name>A0A8T0UFZ7_PANVG</name>
<dbReference type="Gene3D" id="3.40.50.1000">
    <property type="entry name" value="HAD superfamily/HAD-like"/>
    <property type="match status" value="1"/>
</dbReference>
<keyword evidence="9 12" id="KW-1133">Transmembrane helix</keyword>
<gene>
    <name evidence="15" type="ORF">PVAP13_3NG076921</name>
</gene>
<dbReference type="InterPro" id="IPR006544">
    <property type="entry name" value="P-type_TPase_V"/>
</dbReference>
<dbReference type="NCBIfam" id="TIGR01657">
    <property type="entry name" value="P-ATPase-V"/>
    <property type="match status" value="1"/>
</dbReference>
<keyword evidence="7" id="KW-0460">Magnesium</keyword>
<dbReference type="NCBIfam" id="TIGR01494">
    <property type="entry name" value="ATPase_P-type"/>
    <property type="match status" value="1"/>
</dbReference>
<protein>
    <recommendedName>
        <fullName evidence="17">Manganese-transporting ATPase PDR2</fullName>
    </recommendedName>
</protein>
<evidence type="ECO:0000313" key="16">
    <source>
        <dbReference type="Proteomes" id="UP000823388"/>
    </source>
</evidence>
<comment type="caution">
    <text evidence="15">The sequence shown here is derived from an EMBL/GenBank/DDBJ whole genome shotgun (WGS) entry which is preliminary data.</text>
</comment>
<dbReference type="Pfam" id="PF00122">
    <property type="entry name" value="E1-E2_ATPase"/>
    <property type="match status" value="1"/>
</dbReference>
<dbReference type="PANTHER" id="PTHR45630:SF7">
    <property type="entry name" value="ENDOPLASMIC RETICULUM TRANSMEMBRANE HELIX TRANSLOCASE"/>
    <property type="match status" value="1"/>
</dbReference>
<dbReference type="SUPFAM" id="SSF81660">
    <property type="entry name" value="Metal cation-transporting ATPase, ATP-binding domain N"/>
    <property type="match status" value="1"/>
</dbReference>
<evidence type="ECO:0000259" key="14">
    <source>
        <dbReference type="Pfam" id="PF23143"/>
    </source>
</evidence>
<feature type="compositionally biased region" description="Basic and acidic residues" evidence="11">
    <location>
        <begin position="766"/>
        <end position="778"/>
    </location>
</feature>
<feature type="transmembrane region" description="Helical" evidence="12">
    <location>
        <begin position="28"/>
        <end position="46"/>
    </location>
</feature>
<dbReference type="InterPro" id="IPR023299">
    <property type="entry name" value="ATPase_P-typ_cyto_dom_N"/>
</dbReference>
<feature type="transmembrane region" description="Helical" evidence="12">
    <location>
        <begin position="989"/>
        <end position="1008"/>
    </location>
</feature>
<dbReference type="PANTHER" id="PTHR45630">
    <property type="entry name" value="CATION-TRANSPORTING ATPASE-RELATED"/>
    <property type="match status" value="1"/>
</dbReference>
<evidence type="ECO:0000313" key="15">
    <source>
        <dbReference type="EMBL" id="KAG2619419.1"/>
    </source>
</evidence>
<evidence type="ECO:0008006" key="17">
    <source>
        <dbReference type="Google" id="ProtNLM"/>
    </source>
</evidence>
<comment type="subcellular location">
    <subcellularLocation>
        <location evidence="1">Membrane</location>
        <topology evidence="1">Multi-pass membrane protein</topology>
    </subcellularLocation>
</comment>
<dbReference type="GO" id="GO:0046872">
    <property type="term" value="F:metal ion binding"/>
    <property type="evidence" value="ECO:0007669"/>
    <property type="project" value="UniProtKB-KW"/>
</dbReference>
<dbReference type="SFLD" id="SFLDG00002">
    <property type="entry name" value="C1.7:_P-type_atpase_like"/>
    <property type="match status" value="1"/>
</dbReference>
<feature type="transmembrane region" description="Helical" evidence="12">
    <location>
        <begin position="1060"/>
        <end position="1078"/>
    </location>
</feature>
<dbReference type="SUPFAM" id="SSF56784">
    <property type="entry name" value="HAD-like"/>
    <property type="match status" value="1"/>
</dbReference>
<dbReference type="SFLD" id="SFLDS00003">
    <property type="entry name" value="Haloacid_Dehalogenase"/>
    <property type="match status" value="1"/>
</dbReference>
<keyword evidence="6" id="KW-0067">ATP-binding</keyword>
<dbReference type="PRINTS" id="PR00119">
    <property type="entry name" value="CATATPASE"/>
</dbReference>
<feature type="region of interest" description="Disordered" evidence="11">
    <location>
        <begin position="765"/>
        <end position="816"/>
    </location>
</feature>
<dbReference type="PROSITE" id="PS01229">
    <property type="entry name" value="COF_2"/>
    <property type="match status" value="1"/>
</dbReference>
<evidence type="ECO:0000256" key="5">
    <source>
        <dbReference type="ARBA" id="ARBA00022741"/>
    </source>
</evidence>
<feature type="domain" description="P5A-ATPase transmembrane helical hairpin" evidence="14">
    <location>
        <begin position="21"/>
        <end position="85"/>
    </location>
</feature>
<keyword evidence="5" id="KW-0547">Nucleotide-binding</keyword>
<dbReference type="AlphaFoldDB" id="A0A8T0UFZ7"/>
<dbReference type="Proteomes" id="UP000823388">
    <property type="component" value="Chromosome 3N"/>
</dbReference>
<evidence type="ECO:0000256" key="1">
    <source>
        <dbReference type="ARBA" id="ARBA00004141"/>
    </source>
</evidence>
<dbReference type="GO" id="GO:0005789">
    <property type="term" value="C:endoplasmic reticulum membrane"/>
    <property type="evidence" value="ECO:0007669"/>
    <property type="project" value="TreeGrafter"/>
</dbReference>
<evidence type="ECO:0000259" key="13">
    <source>
        <dbReference type="Pfam" id="PF00122"/>
    </source>
</evidence>
<dbReference type="InterPro" id="IPR001757">
    <property type="entry name" value="P_typ_ATPase"/>
</dbReference>
<dbReference type="InterPro" id="IPR059000">
    <property type="entry name" value="ATPase_P-type_domA"/>
</dbReference>
<feature type="transmembrane region" description="Helical" evidence="12">
    <location>
        <begin position="52"/>
        <end position="73"/>
    </location>
</feature>
<feature type="transmembrane region" description="Helical" evidence="12">
    <location>
        <begin position="1020"/>
        <end position="1040"/>
    </location>
</feature>
<dbReference type="GO" id="GO:0005524">
    <property type="term" value="F:ATP binding"/>
    <property type="evidence" value="ECO:0007669"/>
    <property type="project" value="UniProtKB-KW"/>
</dbReference>
<keyword evidence="10 12" id="KW-0472">Membrane</keyword>
<dbReference type="Gene3D" id="2.70.150.10">
    <property type="entry name" value="Calcium-transporting ATPase, cytoplasmic transduction domain A"/>
    <property type="match status" value="1"/>
</dbReference>
<evidence type="ECO:0000256" key="4">
    <source>
        <dbReference type="ARBA" id="ARBA00022723"/>
    </source>
</evidence>
<evidence type="ECO:0000256" key="11">
    <source>
        <dbReference type="SAM" id="MobiDB-lite"/>
    </source>
</evidence>
<feature type="compositionally biased region" description="Low complexity" evidence="11">
    <location>
        <begin position="797"/>
        <end position="807"/>
    </location>
</feature>
<feature type="transmembrane region" description="Helical" evidence="12">
    <location>
        <begin position="198"/>
        <end position="213"/>
    </location>
</feature>
<dbReference type="FunFam" id="3.40.1110.10:FF:000027">
    <property type="entry name" value="Cation-transporting ATPase"/>
    <property type="match status" value="1"/>
</dbReference>
<dbReference type="Gene3D" id="3.40.1110.10">
    <property type="entry name" value="Calcium-transporting ATPase, cytoplasmic domain N"/>
    <property type="match status" value="1"/>
</dbReference>
<dbReference type="PROSITE" id="PS00154">
    <property type="entry name" value="ATPASE_E1_E2"/>
    <property type="match status" value="1"/>
</dbReference>
<evidence type="ECO:0000256" key="2">
    <source>
        <dbReference type="ARBA" id="ARBA00006000"/>
    </source>
</evidence>
<dbReference type="SUPFAM" id="SSF81653">
    <property type="entry name" value="Calcium ATPase, transduction domain A"/>
    <property type="match status" value="1"/>
</dbReference>